<gene>
    <name evidence="1" type="ORF">SDC9_92671</name>
</gene>
<dbReference type="InterPro" id="IPR005531">
    <property type="entry name" value="Asp23"/>
</dbReference>
<sequence length="118" mass="12915">MSTVNNPLGSIYISHRALASIAYHTTLESYGVVGLAAKNIYEGLTQVLTRDPQLGVDVDFKESAVVIDLYVIAEYGVRITSVATSISENVKYRIEKDTGLSVDRVDVHIRGLRISNSD</sequence>
<evidence type="ECO:0008006" key="2">
    <source>
        <dbReference type="Google" id="ProtNLM"/>
    </source>
</evidence>
<dbReference type="PANTHER" id="PTHR34297:SF2">
    <property type="entry name" value="ASP23_GLS24 FAMILY ENVELOPE STRESS RESPONSE PROTEIN"/>
    <property type="match status" value="1"/>
</dbReference>
<dbReference type="PANTHER" id="PTHR34297">
    <property type="entry name" value="HYPOTHETICAL CYTOSOLIC PROTEIN-RELATED"/>
    <property type="match status" value="1"/>
</dbReference>
<accession>A0A644ZYZ4</accession>
<protein>
    <recommendedName>
        <fullName evidence="2">Alkaline shock protein 23</fullName>
    </recommendedName>
</protein>
<evidence type="ECO:0000313" key="1">
    <source>
        <dbReference type="EMBL" id="MPM45977.1"/>
    </source>
</evidence>
<name>A0A644ZYZ4_9ZZZZ</name>
<dbReference type="EMBL" id="VSSQ01011093">
    <property type="protein sequence ID" value="MPM45977.1"/>
    <property type="molecule type" value="Genomic_DNA"/>
</dbReference>
<dbReference type="Pfam" id="PF03780">
    <property type="entry name" value="Asp23"/>
    <property type="match status" value="1"/>
</dbReference>
<comment type="caution">
    <text evidence="1">The sequence shown here is derived from an EMBL/GenBank/DDBJ whole genome shotgun (WGS) entry which is preliminary data.</text>
</comment>
<dbReference type="AlphaFoldDB" id="A0A644ZYZ4"/>
<organism evidence="1">
    <name type="scientific">bioreactor metagenome</name>
    <dbReference type="NCBI Taxonomy" id="1076179"/>
    <lineage>
        <taxon>unclassified sequences</taxon>
        <taxon>metagenomes</taxon>
        <taxon>ecological metagenomes</taxon>
    </lineage>
</organism>
<reference evidence="1" key="1">
    <citation type="submission" date="2019-08" db="EMBL/GenBank/DDBJ databases">
        <authorList>
            <person name="Kucharzyk K."/>
            <person name="Murdoch R.W."/>
            <person name="Higgins S."/>
            <person name="Loffler F."/>
        </authorList>
    </citation>
    <scope>NUCLEOTIDE SEQUENCE</scope>
</reference>
<proteinExistence type="predicted"/>